<keyword evidence="1" id="KW-0732">Signal</keyword>
<evidence type="ECO:0008006" key="4">
    <source>
        <dbReference type="Google" id="ProtNLM"/>
    </source>
</evidence>
<dbReference type="EMBL" id="CP099468">
    <property type="protein sequence ID" value="USQ86123.1"/>
    <property type="molecule type" value="Genomic_DNA"/>
</dbReference>
<evidence type="ECO:0000313" key="3">
    <source>
        <dbReference type="Proteomes" id="UP001056374"/>
    </source>
</evidence>
<feature type="chain" id="PRO_5045228575" description="Secreted protein" evidence="1">
    <location>
        <begin position="28"/>
        <end position="105"/>
    </location>
</feature>
<accession>A0ABY4ZAR6</accession>
<keyword evidence="3" id="KW-1185">Reference proteome</keyword>
<dbReference type="RefSeq" id="WP_252551398.1">
    <property type="nucleotide sequence ID" value="NZ_CP099468.1"/>
</dbReference>
<sequence>MMSFRRAVTATALAVAAVTVSAGAASAYDQPAEHYPLEVLNAQCNDATNQFGAVNVNQGPVCIDFGSDNGEYKESSQNETSAACNSAVTQIGWVNVNQGPVCIRF</sequence>
<evidence type="ECO:0000313" key="2">
    <source>
        <dbReference type="EMBL" id="USQ86123.1"/>
    </source>
</evidence>
<dbReference type="Proteomes" id="UP001056374">
    <property type="component" value="Chromosome"/>
</dbReference>
<organism evidence="2 3">
    <name type="scientific">Streptomyces phaeoluteigriseus</name>
    <dbReference type="NCBI Taxonomy" id="114686"/>
    <lineage>
        <taxon>Bacteria</taxon>
        <taxon>Bacillati</taxon>
        <taxon>Actinomycetota</taxon>
        <taxon>Actinomycetes</taxon>
        <taxon>Kitasatosporales</taxon>
        <taxon>Streptomycetaceae</taxon>
        <taxon>Streptomyces</taxon>
        <taxon>Streptomyces aurantiacus group</taxon>
    </lineage>
</organism>
<name>A0ABY4ZAR6_9ACTN</name>
<feature type="signal peptide" evidence="1">
    <location>
        <begin position="1"/>
        <end position="27"/>
    </location>
</feature>
<proteinExistence type="predicted"/>
<evidence type="ECO:0000256" key="1">
    <source>
        <dbReference type="SAM" id="SignalP"/>
    </source>
</evidence>
<protein>
    <recommendedName>
        <fullName evidence="4">Secreted protein</fullName>
    </recommendedName>
</protein>
<reference evidence="2" key="1">
    <citation type="submission" date="2022-06" db="EMBL/GenBank/DDBJ databases">
        <title>Complete genome sequence of soil microorganisms Streptomyces sp. Qhu-M197 isolated from Alpine meadows habitats on the Tibetan Plateau.</title>
        <authorList>
            <person name="Zhang B."/>
            <person name="Xiang X."/>
            <person name="Fan J."/>
        </authorList>
    </citation>
    <scope>NUCLEOTIDE SEQUENCE</scope>
    <source>
        <strain evidence="2">Qhu-M197</strain>
    </source>
</reference>
<gene>
    <name evidence="2" type="ORF">NFX46_21910</name>
</gene>